<dbReference type="AlphaFoldDB" id="A0A538SPT0"/>
<evidence type="ECO:0000256" key="7">
    <source>
        <dbReference type="ARBA" id="ARBA00049244"/>
    </source>
</evidence>
<dbReference type="GO" id="GO:0006261">
    <property type="term" value="P:DNA-templated DNA replication"/>
    <property type="evidence" value="ECO:0007669"/>
    <property type="project" value="TreeGrafter"/>
</dbReference>
<keyword evidence="4" id="KW-0235">DNA replication</keyword>
<evidence type="ECO:0000256" key="6">
    <source>
        <dbReference type="ARBA" id="ARBA00034754"/>
    </source>
</evidence>
<comment type="similarity">
    <text evidence="6">Belongs to the DNA polymerase HolA subunit family.</text>
</comment>
<gene>
    <name evidence="8" type="ORF">E6K73_01445</name>
</gene>
<keyword evidence="5" id="KW-0239">DNA-directed DNA polymerase</keyword>
<name>A0A538SPT0_UNCEI</name>
<evidence type="ECO:0000256" key="1">
    <source>
        <dbReference type="ARBA" id="ARBA00012417"/>
    </source>
</evidence>
<dbReference type="EMBL" id="VBOT01000019">
    <property type="protein sequence ID" value="TMQ53365.1"/>
    <property type="molecule type" value="Genomic_DNA"/>
</dbReference>
<evidence type="ECO:0000256" key="3">
    <source>
        <dbReference type="ARBA" id="ARBA00022695"/>
    </source>
</evidence>
<sequence>MEGPCEALKTALLGGLKHGWAARYPVSPLARVLRPAEDGVERILEAYQGVSLFGAGDLIVVLEVEDLGRSEKRVAALAEGMSRGSGESCLVLVESAAESPRKSLDPLRAASEARWTASFPGRRELLEWGRSRLVREGFSAEPGALEALTDACEDDALAFFGELEKLCSWVGAGRLGKEEVLSLLRPAVGAELPDFLAAVAAGHSPMAAQRLVRLLAAGVGEGSVLFALSNLVGGALGGWSRHREASETLRRRLPPRSLARALDALYRAESAWKGGKADPVAVLEQATREVAAPA</sequence>
<protein>
    <recommendedName>
        <fullName evidence="1">DNA-directed DNA polymerase</fullName>
        <ecNumber evidence="1">2.7.7.7</ecNumber>
    </recommendedName>
</protein>
<evidence type="ECO:0000256" key="5">
    <source>
        <dbReference type="ARBA" id="ARBA00022932"/>
    </source>
</evidence>
<dbReference type="InterPro" id="IPR005790">
    <property type="entry name" value="DNA_polIII_delta"/>
</dbReference>
<accession>A0A538SPT0</accession>
<keyword evidence="3" id="KW-0548">Nucleotidyltransferase</keyword>
<dbReference type="Gene3D" id="1.10.8.60">
    <property type="match status" value="1"/>
</dbReference>
<dbReference type="GO" id="GO:0003677">
    <property type="term" value="F:DNA binding"/>
    <property type="evidence" value="ECO:0007669"/>
    <property type="project" value="InterPro"/>
</dbReference>
<evidence type="ECO:0000313" key="9">
    <source>
        <dbReference type="Proteomes" id="UP000320184"/>
    </source>
</evidence>
<dbReference type="Proteomes" id="UP000320184">
    <property type="component" value="Unassembled WGS sequence"/>
</dbReference>
<keyword evidence="2" id="KW-0808">Transferase</keyword>
<dbReference type="GO" id="GO:0009360">
    <property type="term" value="C:DNA polymerase III complex"/>
    <property type="evidence" value="ECO:0007669"/>
    <property type="project" value="TreeGrafter"/>
</dbReference>
<dbReference type="SUPFAM" id="SSF48019">
    <property type="entry name" value="post-AAA+ oligomerization domain-like"/>
    <property type="match status" value="1"/>
</dbReference>
<evidence type="ECO:0000256" key="4">
    <source>
        <dbReference type="ARBA" id="ARBA00022705"/>
    </source>
</evidence>
<dbReference type="GO" id="GO:0003887">
    <property type="term" value="F:DNA-directed DNA polymerase activity"/>
    <property type="evidence" value="ECO:0007669"/>
    <property type="project" value="UniProtKB-KW"/>
</dbReference>
<dbReference type="InterPro" id="IPR008921">
    <property type="entry name" value="DNA_pol3_clamp-load_cplx_C"/>
</dbReference>
<comment type="catalytic activity">
    <reaction evidence="7">
        <text>DNA(n) + a 2'-deoxyribonucleoside 5'-triphosphate = DNA(n+1) + diphosphate</text>
        <dbReference type="Rhea" id="RHEA:22508"/>
        <dbReference type="Rhea" id="RHEA-COMP:17339"/>
        <dbReference type="Rhea" id="RHEA-COMP:17340"/>
        <dbReference type="ChEBI" id="CHEBI:33019"/>
        <dbReference type="ChEBI" id="CHEBI:61560"/>
        <dbReference type="ChEBI" id="CHEBI:173112"/>
        <dbReference type="EC" id="2.7.7.7"/>
    </reaction>
</comment>
<evidence type="ECO:0000313" key="8">
    <source>
        <dbReference type="EMBL" id="TMQ53365.1"/>
    </source>
</evidence>
<evidence type="ECO:0000256" key="2">
    <source>
        <dbReference type="ARBA" id="ARBA00022679"/>
    </source>
</evidence>
<reference evidence="8 9" key="1">
    <citation type="journal article" date="2019" name="Nat. Microbiol.">
        <title>Mediterranean grassland soil C-N compound turnover is dependent on rainfall and depth, and is mediated by genomically divergent microorganisms.</title>
        <authorList>
            <person name="Diamond S."/>
            <person name="Andeer P.F."/>
            <person name="Li Z."/>
            <person name="Crits-Christoph A."/>
            <person name="Burstein D."/>
            <person name="Anantharaman K."/>
            <person name="Lane K.R."/>
            <person name="Thomas B.C."/>
            <person name="Pan C."/>
            <person name="Northen T.R."/>
            <person name="Banfield J.F."/>
        </authorList>
    </citation>
    <scope>NUCLEOTIDE SEQUENCE [LARGE SCALE GENOMIC DNA]</scope>
    <source>
        <strain evidence="8">WS_3</strain>
    </source>
</reference>
<organism evidence="8 9">
    <name type="scientific">Eiseniibacteriota bacterium</name>
    <dbReference type="NCBI Taxonomy" id="2212470"/>
    <lineage>
        <taxon>Bacteria</taxon>
        <taxon>Candidatus Eiseniibacteriota</taxon>
    </lineage>
</organism>
<proteinExistence type="inferred from homology"/>
<dbReference type="InterPro" id="IPR027417">
    <property type="entry name" value="P-loop_NTPase"/>
</dbReference>
<dbReference type="SUPFAM" id="SSF52540">
    <property type="entry name" value="P-loop containing nucleoside triphosphate hydrolases"/>
    <property type="match status" value="1"/>
</dbReference>
<comment type="caution">
    <text evidence="8">The sequence shown here is derived from an EMBL/GenBank/DDBJ whole genome shotgun (WGS) entry which is preliminary data.</text>
</comment>
<dbReference type="EC" id="2.7.7.7" evidence="1"/>
<dbReference type="PANTHER" id="PTHR34388:SF1">
    <property type="entry name" value="DNA POLYMERASE III SUBUNIT DELTA"/>
    <property type="match status" value="1"/>
</dbReference>
<dbReference type="PANTHER" id="PTHR34388">
    <property type="entry name" value="DNA POLYMERASE III SUBUNIT DELTA"/>
    <property type="match status" value="1"/>
</dbReference>